<dbReference type="AlphaFoldDB" id="F8UNH6"/>
<dbReference type="Pfam" id="PF12799">
    <property type="entry name" value="LRR_4"/>
    <property type="match status" value="2"/>
</dbReference>
<dbReference type="Gene3D" id="3.80.10.10">
    <property type="entry name" value="Ribonuclease Inhibitor"/>
    <property type="match status" value="2"/>
</dbReference>
<proteinExistence type="inferred from homology"/>
<keyword evidence="7" id="KW-0614">Plasmid</keyword>
<geneLocation type="plasmid" evidence="7">
    <name>pCP4netB</name>
</geneLocation>
<dbReference type="Proteomes" id="UP000247117">
    <property type="component" value="Unassembled WGS sequence"/>
</dbReference>
<dbReference type="SMR" id="F8UNH6"/>
<reference evidence="8" key="2">
    <citation type="journal article" date="2011" name="MBio">
        <title>Necrotic Enteritis-Derived Clostridium perfringens Strain with Three Closely Related Independently Conjugative Toxin and Antibiotic Resistance Plasmids.</title>
        <authorList>
            <person name="Bannam T.L."/>
            <person name="Yan X.X."/>
            <person name="Harrison P.F."/>
            <person name="Seemann T."/>
            <person name="Keyburn A.L."/>
            <person name="Stubenrauch C."/>
            <person name="Weeramantri L.H."/>
            <person name="Cheung J.K."/>
            <person name="McClane B.A."/>
            <person name="Boyce J.D."/>
            <person name="Moore R.J."/>
            <person name="Rood J.I."/>
        </authorList>
    </citation>
    <scope>NUCLEOTIDE SEQUENCE</scope>
    <source>
        <strain evidence="8">EHE-NE18</strain>
        <plasmid evidence="8">pJIR3536</plasmid>
    </source>
</reference>
<evidence type="ECO:0000313" key="7">
    <source>
        <dbReference type="EMBL" id="AEJ34184.1"/>
    </source>
</evidence>
<evidence type="ECO:0000313" key="9">
    <source>
        <dbReference type="EMBL" id="MBO3418000.1"/>
    </source>
</evidence>
<dbReference type="PANTHER" id="PTHR46652:SF3">
    <property type="entry name" value="LEUCINE-RICH REPEAT-CONTAINING PROTEIN 9"/>
    <property type="match status" value="1"/>
</dbReference>
<evidence type="ECO:0000313" key="12">
    <source>
        <dbReference type="Proteomes" id="UP000668358"/>
    </source>
</evidence>
<reference evidence="7" key="3">
    <citation type="submission" date="2011-04" db="EMBL/GenBank/DDBJ databases">
        <authorList>
            <person name="Lepp D."/>
            <person name="Roxas B."/>
            <person name="Parreira V.R."/>
            <person name="Marri P.R."/>
            <person name="Rosey E.L."/>
            <person name="Gong J."/>
            <person name="Songer J.G."/>
            <person name="Vedantam G."/>
            <person name="Prescott J.F."/>
        </authorList>
    </citation>
    <scope>NUCLEOTIDE SEQUENCE</scope>
    <source>
        <strain evidence="7">CP4</strain>
        <plasmid evidence="7">pCP4netB</plasmid>
    </source>
</reference>
<keyword evidence="2" id="KW-0433">Leucine-rich repeat</keyword>
<reference evidence="7" key="1">
    <citation type="journal article" date="2010" name="PLoS ONE">
        <title>Identification of novel pathogenicity loci in Clostridium perfringens strains that cause avian necrotic enteritis.</title>
        <authorList>
            <person name="Lepp D."/>
            <person name="Roxas B."/>
            <person name="Parreira V.R."/>
            <person name="Marri P.R."/>
            <person name="Rosey E.L."/>
            <person name="Gong J."/>
            <person name="Songer J.G."/>
            <person name="Vedantam G."/>
            <person name="Prescott J.F."/>
        </authorList>
    </citation>
    <scope>NUCLEOTIDE SEQUENCE</scope>
    <source>
        <strain evidence="7">CP4</strain>
        <plasmid evidence="7">pCP4netB</plasmid>
    </source>
</reference>
<dbReference type="Proteomes" id="UP000668358">
    <property type="component" value="Unassembled WGS sequence"/>
</dbReference>
<dbReference type="SMART" id="SM00365">
    <property type="entry name" value="LRR_SD22"/>
    <property type="match status" value="8"/>
</dbReference>
<evidence type="ECO:0000313" key="10">
    <source>
        <dbReference type="EMBL" id="PWX36590.1"/>
    </source>
</evidence>
<feature type="chain" id="PRO_5010496571" evidence="5">
    <location>
        <begin position="28"/>
        <end position="391"/>
    </location>
</feature>
<keyword evidence="3 5" id="KW-0732">Signal</keyword>
<keyword evidence="4" id="KW-0677">Repeat</keyword>
<evidence type="ECO:0000313" key="11">
    <source>
        <dbReference type="Proteomes" id="UP000247117"/>
    </source>
</evidence>
<evidence type="ECO:0000259" key="6">
    <source>
        <dbReference type="Pfam" id="PF08191"/>
    </source>
</evidence>
<dbReference type="EMBL" id="PJTB01000012">
    <property type="protein sequence ID" value="PWX36590.1"/>
    <property type="molecule type" value="Genomic_DNA"/>
</dbReference>
<dbReference type="InterPro" id="IPR014755">
    <property type="entry name" value="Cu-Rt/internalin_Ig-like"/>
</dbReference>
<dbReference type="InterPro" id="IPR012569">
    <property type="entry name" value="Inl_IR"/>
</dbReference>
<dbReference type="InterPro" id="IPR032675">
    <property type="entry name" value="LRR_dom_sf"/>
</dbReference>
<dbReference type="SUPFAM" id="SSF52058">
    <property type="entry name" value="L domain-like"/>
    <property type="match status" value="1"/>
</dbReference>
<evidence type="ECO:0000256" key="5">
    <source>
        <dbReference type="SAM" id="SignalP"/>
    </source>
</evidence>
<comment type="similarity">
    <text evidence="1">Belongs to the internalin family.</text>
</comment>
<dbReference type="InterPro" id="IPR001611">
    <property type="entry name" value="Leu-rich_rpt"/>
</dbReference>
<dbReference type="InterPro" id="IPR003591">
    <property type="entry name" value="Leu-rich_rpt_typical-subtyp"/>
</dbReference>
<feature type="signal peptide" evidence="5">
    <location>
        <begin position="1"/>
        <end position="27"/>
    </location>
</feature>
<evidence type="ECO:0000256" key="1">
    <source>
        <dbReference type="ARBA" id="ARBA00009432"/>
    </source>
</evidence>
<dbReference type="PROSITE" id="PS51450">
    <property type="entry name" value="LRR"/>
    <property type="match status" value="7"/>
</dbReference>
<dbReference type="Gene3D" id="2.60.40.1220">
    <property type="match status" value="1"/>
</dbReference>
<reference evidence="10 11" key="4">
    <citation type="journal article" date="2018" name="BMC Genomics">
        <title>Whole genome analysis reveals the diversity and evolutionary relationships between necrotic enteritis-causing strains of Clostridium perfringens.</title>
        <authorList>
            <person name="Lacey J.A."/>
            <person name="Allnutt T.R."/>
            <person name="Vezina B."/>
            <person name="Van T.T.H."/>
            <person name="Stent T."/>
            <person name="Han X."/>
            <person name="Rood J.I."/>
            <person name="Wade B."/>
            <person name="Keyburn A.L."/>
            <person name="Seeman T."/>
            <person name="Chen H."/>
            <person name="Haring V."/>
            <person name="Johanesen P.A."/>
            <person name="Lyras D."/>
            <person name="Moore R.J."/>
        </authorList>
    </citation>
    <scope>NUCLEOTIDE SEQUENCE [LARGE SCALE GENOMIC DNA]</scope>
    <source>
        <strain evidence="10 11">EUR-NE15</strain>
    </source>
</reference>
<dbReference type="RefSeq" id="WP_031942711.1">
    <property type="nucleotide sequence ID" value="NZ_CATNYE010000012.1"/>
</dbReference>
<feature type="domain" description="Internalin Ig-like inter-repeat region" evidence="6">
    <location>
        <begin position="343"/>
        <end position="387"/>
    </location>
</feature>
<accession>F8UNH6</accession>
<name>F8UNH6_CLOPF</name>
<protein>
    <submittedName>
        <fullName evidence="9">Leucine-rich repeat domain-containing protein</fullName>
    </submittedName>
    <submittedName>
        <fullName evidence="7">Putative internalin</fullName>
    </submittedName>
    <submittedName>
        <fullName evidence="8">Putative surface protein NetI</fullName>
    </submittedName>
</protein>
<evidence type="ECO:0000313" key="8">
    <source>
        <dbReference type="EMBL" id="AEP95052.1"/>
    </source>
</evidence>
<dbReference type="InterPro" id="IPR050836">
    <property type="entry name" value="SDS22/Internalin_LRR"/>
</dbReference>
<dbReference type="EMBL" id="JN689219">
    <property type="protein sequence ID" value="AEP95052.1"/>
    <property type="molecule type" value="Genomic_DNA"/>
</dbReference>
<reference evidence="9 12" key="5">
    <citation type="submission" date="2020-12" db="EMBL/GenBank/DDBJ databases">
        <title>Comparative genomics of Clostridium perfringens reveals patterns of host-associated phylogenetic clades and virulence factors.</title>
        <authorList>
            <person name="Smith A.H."/>
            <person name="Geier R."/>
        </authorList>
    </citation>
    <scope>NUCLEOTIDE SEQUENCE [LARGE SCALE GENOMIC DNA]</scope>
    <source>
        <strain evidence="9 12">CHD15829P</strain>
    </source>
</reference>
<evidence type="ECO:0000256" key="2">
    <source>
        <dbReference type="ARBA" id="ARBA00022614"/>
    </source>
</evidence>
<dbReference type="InterPro" id="IPR014756">
    <property type="entry name" value="Ig_E-set"/>
</dbReference>
<dbReference type="InterPro" id="IPR025875">
    <property type="entry name" value="Leu-rich_rpt_4"/>
</dbReference>
<evidence type="ECO:0000256" key="3">
    <source>
        <dbReference type="ARBA" id="ARBA00022729"/>
    </source>
</evidence>
<organism evidence="7">
    <name type="scientific">Clostridium perfringens</name>
    <dbReference type="NCBI Taxonomy" id="1502"/>
    <lineage>
        <taxon>Bacteria</taxon>
        <taxon>Bacillati</taxon>
        <taxon>Bacillota</taxon>
        <taxon>Clostridia</taxon>
        <taxon>Eubacteriales</taxon>
        <taxon>Clostridiaceae</taxon>
        <taxon>Clostridium</taxon>
    </lineage>
</organism>
<dbReference type="PANTHER" id="PTHR46652">
    <property type="entry name" value="LEUCINE-RICH REPEAT AND IQ DOMAIN-CONTAINING PROTEIN 1-RELATED"/>
    <property type="match status" value="1"/>
</dbReference>
<geneLocation type="plasmid" evidence="8">
    <name>pJIR3536</name>
</geneLocation>
<sequence length="391" mass="44383">MKKIFVSTLIVGSILSANIFTSTLVYANENNFLEIMSETKEIKIVNIPDNNLKKVLNKSLNKSENSDLTVKDLESIEYLYGIAENISNIEGLEYCKNLKILSLQNNDNSKKENFNTITDLSPLKYLKNLVVLDLRNNKISDLSPLENLTNLESLRLSGNNISNISPLNKLESLTTLTLSYNEITDISTISNLKNLTHLALYNNKIEDISSLKENTKLQNLSLGFNKIKDISVLSNLKNLYDLSLEENNIKSIKSLSNLHKLSNINLKNNKIEDISPLETCNDFFEKLILDGNRISDISSLSKKEIIVCSINNQTITIKDWKVSDNNSFEIKLPNDNLDIKIDNISENGTFIDNSIKWTNISPKSKLSFEFKQDIDNDIHSIFYSGTVRFKR</sequence>
<evidence type="ECO:0000256" key="4">
    <source>
        <dbReference type="ARBA" id="ARBA00022737"/>
    </source>
</evidence>
<dbReference type="SMART" id="SM00369">
    <property type="entry name" value="LRR_TYP"/>
    <property type="match status" value="5"/>
</dbReference>
<dbReference type="SUPFAM" id="SSF81296">
    <property type="entry name" value="E set domains"/>
    <property type="match status" value="1"/>
</dbReference>
<dbReference type="Pfam" id="PF08191">
    <property type="entry name" value="LRR_adjacent"/>
    <property type="match status" value="1"/>
</dbReference>
<gene>
    <name evidence="8" type="primary">netI</name>
    <name evidence="7" type="ORF">CP4_3446</name>
    <name evidence="10" type="ORF">CYK91_15450</name>
    <name evidence="9" type="ORF">JJB78_16140</name>
    <name evidence="8" type="ORF">pNetB_00079</name>
</gene>
<dbReference type="EMBL" id="JAENRE010000013">
    <property type="protein sequence ID" value="MBO3418000.1"/>
    <property type="molecule type" value="Genomic_DNA"/>
</dbReference>
<dbReference type="EMBL" id="JF837812">
    <property type="protein sequence ID" value="AEJ34184.1"/>
    <property type="molecule type" value="Genomic_DNA"/>
</dbReference>